<dbReference type="InterPro" id="IPR050352">
    <property type="entry name" value="ABCG_transporters"/>
</dbReference>
<comment type="subcellular location">
    <subcellularLocation>
        <location evidence="1">Membrane</location>
        <topology evidence="1">Multi-pass membrane protein</topology>
    </subcellularLocation>
</comment>
<sequence>MSTSDGIMSSSSSSTPNNNLSLITTNNINPNNNTIPSTISNNNNTINASSSSSPLQFSPSNASSSYFPRTHSQTLLEQQQEQSLKRIQTSGVAATGQGNSRNSLEGGVFAKTTSNSSSNSLSEQSTIGSLSTSGSCYGGRQSLEGIQYQQTIMNNNSNNMNNSVNNNSNNNNMNMNNNSSVEGERRSITLKRQNSNNNNNKDDENISNSISLDRIVDNDTHHGHHHHVDFHIDDDTHHHFENPLLMMSKMNSMPSIESNLSRVASSVPLNAGYHSDIDSVEEPHKTSHPAQFFDQQCFMEWKSITFPMGSPKPILKNINGFVAPGKLTAILGPMGSGKSTLLRILSGRGARIYSGDIYINGQLAMNSEKQFIRIDSGRFKSLVSFVAKDFTPSNMSLTVKEILQFAVRLKLPSKSQNPLWTTRDDRLALLLSSYGLRGKEHSLYSSLSSGEKRRLTIAVQNVLFHRIVLLEYPTEFMEFGESFLLLKRMKKLADLGVSIVVCLHKPSVQEIEIFDYVSILNKGRQLYFGRPTEIVTYFNTIGVRFPHDRQNTIAAVLELLLLSDMYNSNNEDDKKYAIRHMTETELKRVDTLDKEYEEKLDEYYIPQKHREELPYLQNTIESIQTEKYYSNYWFSILILLQRIYTVKFRNWKTEILSPLLEKVIISVVIGILFLQIDPTNMSMKGKIFSFLNLNISLTFGLGLKTLVGQIPNLMQERNSTSYRVSAFFIAKSIEDTIDFTVYPTVFGIIVYFMCGLDYDPGRVFSFILIFALFNLTSMSVAQALVSLIPVPSFLNFISPVISLVFILLSSAYGITKTDYITWMGYFSYLYYAFRALAINEFKGDIIDIPPNQNGTIIIPSGQYTNGTLFLEKAYGITEPYYMMWIYTAILFLYFIFCKILAYIGLRFVYGKKSPKRTLKNILSHFKTCCKK</sequence>
<dbReference type="SUPFAM" id="SSF52540">
    <property type="entry name" value="P-loop containing nucleoside triphosphate hydrolases"/>
    <property type="match status" value="1"/>
</dbReference>
<feature type="transmembrane region" description="Helical" evidence="9">
    <location>
        <begin position="688"/>
        <end position="707"/>
    </location>
</feature>
<dbReference type="eggNOG" id="KOG0061">
    <property type="taxonomic scope" value="Eukaryota"/>
</dbReference>
<keyword evidence="6 9" id="KW-1133">Transmembrane helix</keyword>
<dbReference type="GeneID" id="8862051"/>
<feature type="compositionally biased region" description="Low complexity" evidence="8">
    <location>
        <begin position="154"/>
        <end position="181"/>
    </location>
</feature>
<dbReference type="PANTHER" id="PTHR48041">
    <property type="entry name" value="ABC TRANSPORTER G FAMILY MEMBER 28"/>
    <property type="match status" value="1"/>
</dbReference>
<dbReference type="KEGG" id="ngr:NAEGRDRAFT_82264"/>
<organism evidence="12">
    <name type="scientific">Naegleria gruberi</name>
    <name type="common">Amoeba</name>
    <dbReference type="NCBI Taxonomy" id="5762"/>
    <lineage>
        <taxon>Eukaryota</taxon>
        <taxon>Discoba</taxon>
        <taxon>Heterolobosea</taxon>
        <taxon>Tetramitia</taxon>
        <taxon>Eutetramitia</taxon>
        <taxon>Vahlkampfiidae</taxon>
        <taxon>Naegleria</taxon>
    </lineage>
</organism>
<evidence type="ECO:0000256" key="1">
    <source>
        <dbReference type="ARBA" id="ARBA00004141"/>
    </source>
</evidence>
<proteinExistence type="predicted"/>
<dbReference type="OMA" id="VKFRNWK"/>
<evidence type="ECO:0000256" key="9">
    <source>
        <dbReference type="SAM" id="Phobius"/>
    </source>
</evidence>
<dbReference type="Pfam" id="PF01061">
    <property type="entry name" value="ABC2_membrane"/>
    <property type="match status" value="1"/>
</dbReference>
<dbReference type="EMBL" id="GG738933">
    <property type="protein sequence ID" value="EFC36283.1"/>
    <property type="molecule type" value="Genomic_DNA"/>
</dbReference>
<dbReference type="InterPro" id="IPR003439">
    <property type="entry name" value="ABC_transporter-like_ATP-bd"/>
</dbReference>
<dbReference type="GO" id="GO:0016020">
    <property type="term" value="C:membrane"/>
    <property type="evidence" value="ECO:0007669"/>
    <property type="project" value="UniProtKB-SubCell"/>
</dbReference>
<dbReference type="Gene3D" id="3.40.50.300">
    <property type="entry name" value="P-loop containing nucleotide triphosphate hydrolases"/>
    <property type="match status" value="1"/>
</dbReference>
<feature type="compositionally biased region" description="Polar residues" evidence="8">
    <location>
        <begin position="85"/>
        <end position="103"/>
    </location>
</feature>
<evidence type="ECO:0000256" key="8">
    <source>
        <dbReference type="SAM" id="MobiDB-lite"/>
    </source>
</evidence>
<feature type="transmembrane region" description="Helical" evidence="9">
    <location>
        <begin position="739"/>
        <end position="758"/>
    </location>
</feature>
<keyword evidence="4" id="KW-0547">Nucleotide-binding</keyword>
<feature type="transmembrane region" description="Helical" evidence="9">
    <location>
        <begin position="884"/>
        <end position="909"/>
    </location>
</feature>
<reference evidence="11 12" key="1">
    <citation type="journal article" date="2010" name="Cell">
        <title>The genome of Naegleria gruberi illuminates early eukaryotic versatility.</title>
        <authorList>
            <person name="Fritz-Laylin L.K."/>
            <person name="Prochnik S.E."/>
            <person name="Ginger M.L."/>
            <person name="Dacks J.B."/>
            <person name="Carpenter M.L."/>
            <person name="Field M.C."/>
            <person name="Kuo A."/>
            <person name="Paredez A."/>
            <person name="Chapman J."/>
            <person name="Pham J."/>
            <person name="Shu S."/>
            <person name="Neupane R."/>
            <person name="Cipriano M."/>
            <person name="Mancuso J."/>
            <person name="Tu H."/>
            <person name="Salamov A."/>
            <person name="Lindquist E."/>
            <person name="Shapiro H."/>
            <person name="Lucas S."/>
            <person name="Grigoriev I.V."/>
            <person name="Cande W.Z."/>
            <person name="Fulton C."/>
            <person name="Rokhsar D.S."/>
            <person name="Dawson S.C."/>
        </authorList>
    </citation>
    <scope>NUCLEOTIDE SEQUENCE [LARGE SCALE GENOMIC DNA]</scope>
    <source>
        <strain evidence="11 12">NEG-M</strain>
    </source>
</reference>
<evidence type="ECO:0000313" key="12">
    <source>
        <dbReference type="Proteomes" id="UP000006671"/>
    </source>
</evidence>
<feature type="region of interest" description="Disordered" evidence="8">
    <location>
        <begin position="154"/>
        <end position="185"/>
    </location>
</feature>
<dbReference type="SMART" id="SM00382">
    <property type="entry name" value="AAA"/>
    <property type="match status" value="1"/>
</dbReference>
<dbReference type="GO" id="GO:0016887">
    <property type="term" value="F:ATP hydrolysis activity"/>
    <property type="evidence" value="ECO:0007669"/>
    <property type="project" value="InterPro"/>
</dbReference>
<evidence type="ECO:0000313" key="11">
    <source>
        <dbReference type="EMBL" id="EFC36283.1"/>
    </source>
</evidence>
<feature type="compositionally biased region" description="Low complexity" evidence="8">
    <location>
        <begin position="112"/>
        <end position="126"/>
    </location>
</feature>
<keyword evidence="2" id="KW-0813">Transport</keyword>
<dbReference type="Proteomes" id="UP000006671">
    <property type="component" value="Unassembled WGS sequence"/>
</dbReference>
<protein>
    <submittedName>
        <fullName evidence="11">Predicted protein</fullName>
    </submittedName>
</protein>
<gene>
    <name evidence="11" type="ORF">NAEGRDRAFT_82264</name>
</gene>
<feature type="compositionally biased region" description="Low complexity" evidence="8">
    <location>
        <begin position="72"/>
        <end position="82"/>
    </location>
</feature>
<name>D2W3R6_NAEGR</name>
<evidence type="ECO:0000259" key="10">
    <source>
        <dbReference type="PROSITE" id="PS50893"/>
    </source>
</evidence>
<dbReference type="InParanoid" id="D2W3R6"/>
<dbReference type="GO" id="GO:0005524">
    <property type="term" value="F:ATP binding"/>
    <property type="evidence" value="ECO:0007669"/>
    <property type="project" value="UniProtKB-KW"/>
</dbReference>
<dbReference type="GO" id="GO:0140359">
    <property type="term" value="F:ABC-type transporter activity"/>
    <property type="evidence" value="ECO:0007669"/>
    <property type="project" value="InterPro"/>
</dbReference>
<dbReference type="InterPro" id="IPR013525">
    <property type="entry name" value="ABC2_TM"/>
</dbReference>
<evidence type="ECO:0000256" key="6">
    <source>
        <dbReference type="ARBA" id="ARBA00022989"/>
    </source>
</evidence>
<dbReference type="InterPro" id="IPR003593">
    <property type="entry name" value="AAA+_ATPase"/>
</dbReference>
<dbReference type="Pfam" id="PF00005">
    <property type="entry name" value="ABC_tran"/>
    <property type="match status" value="1"/>
</dbReference>
<keyword evidence="3 9" id="KW-0812">Transmembrane</keyword>
<feature type="transmembrane region" description="Helical" evidence="9">
    <location>
        <begin position="656"/>
        <end position="676"/>
    </location>
</feature>
<feature type="domain" description="ABC transporter" evidence="10">
    <location>
        <begin position="299"/>
        <end position="547"/>
    </location>
</feature>
<dbReference type="PANTHER" id="PTHR48041:SF139">
    <property type="entry name" value="PROTEIN SCARLET"/>
    <property type="match status" value="1"/>
</dbReference>
<dbReference type="OrthoDB" id="66620at2759"/>
<evidence type="ECO:0000256" key="4">
    <source>
        <dbReference type="ARBA" id="ARBA00022741"/>
    </source>
</evidence>
<keyword evidence="12" id="KW-1185">Reference proteome</keyword>
<feature type="transmembrane region" description="Helical" evidence="9">
    <location>
        <begin position="764"/>
        <end position="785"/>
    </location>
</feature>
<feature type="compositionally biased region" description="Low complexity" evidence="8">
    <location>
        <begin position="9"/>
        <end position="65"/>
    </location>
</feature>
<evidence type="ECO:0000256" key="2">
    <source>
        <dbReference type="ARBA" id="ARBA00022448"/>
    </source>
</evidence>
<dbReference type="VEuPathDB" id="AmoebaDB:NAEGRDRAFT_82264"/>
<keyword evidence="5" id="KW-0067">ATP-binding</keyword>
<dbReference type="PROSITE" id="PS50893">
    <property type="entry name" value="ABC_TRANSPORTER_2"/>
    <property type="match status" value="1"/>
</dbReference>
<dbReference type="AlphaFoldDB" id="D2W3R6"/>
<keyword evidence="7 9" id="KW-0472">Membrane</keyword>
<feature type="transmembrane region" description="Helical" evidence="9">
    <location>
        <begin position="792"/>
        <end position="814"/>
    </location>
</feature>
<evidence type="ECO:0000256" key="5">
    <source>
        <dbReference type="ARBA" id="ARBA00022840"/>
    </source>
</evidence>
<accession>D2W3R6</accession>
<dbReference type="RefSeq" id="XP_002669027.1">
    <property type="nucleotide sequence ID" value="XM_002668981.1"/>
</dbReference>
<evidence type="ECO:0000256" key="3">
    <source>
        <dbReference type="ARBA" id="ARBA00022692"/>
    </source>
</evidence>
<feature type="region of interest" description="Disordered" evidence="8">
    <location>
        <begin position="1"/>
        <end position="134"/>
    </location>
</feature>
<evidence type="ECO:0000256" key="7">
    <source>
        <dbReference type="ARBA" id="ARBA00023136"/>
    </source>
</evidence>
<dbReference type="InterPro" id="IPR027417">
    <property type="entry name" value="P-loop_NTPase"/>
</dbReference>